<dbReference type="OrthoDB" id="116799at2"/>
<accession>A0A2P5K8H5</accession>
<name>A0A2P5K8H5_9BURK</name>
<comment type="caution">
    <text evidence="1">The sequence shown here is derived from an EMBL/GenBank/DDBJ whole genome shotgun (WGS) entry which is preliminary data.</text>
</comment>
<proteinExistence type="predicted"/>
<dbReference type="InterPro" id="IPR003737">
    <property type="entry name" value="GlcNAc_PI_deacetylase-related"/>
</dbReference>
<evidence type="ECO:0000313" key="1">
    <source>
        <dbReference type="EMBL" id="PPB83023.1"/>
    </source>
</evidence>
<protein>
    <submittedName>
        <fullName evidence="1">LmbE family N-acetylglucosaminyl deacetylase</fullName>
    </submittedName>
</protein>
<dbReference type="Proteomes" id="UP000243096">
    <property type="component" value="Unassembled WGS sequence"/>
</dbReference>
<organism evidence="1 2">
    <name type="scientific">Mycetohabitans endofungorum</name>
    <dbReference type="NCBI Taxonomy" id="417203"/>
    <lineage>
        <taxon>Bacteria</taxon>
        <taxon>Pseudomonadati</taxon>
        <taxon>Pseudomonadota</taxon>
        <taxon>Betaproteobacteria</taxon>
        <taxon>Burkholderiales</taxon>
        <taxon>Burkholderiaceae</taxon>
        <taxon>Mycetohabitans</taxon>
    </lineage>
</organism>
<dbReference type="InterPro" id="IPR024078">
    <property type="entry name" value="LmbE-like_dom_sf"/>
</dbReference>
<reference evidence="1 2" key="1">
    <citation type="submission" date="2018-01" db="EMBL/GenBank/DDBJ databases">
        <title>Genomic Encyclopedia of Type Strains, Phase III (KMG-III): the genomes of soil and plant-associated and newly described type strains.</title>
        <authorList>
            <person name="Whitman W."/>
        </authorList>
    </citation>
    <scope>NUCLEOTIDE SEQUENCE [LARGE SCALE GENOMIC DNA]</scope>
    <source>
        <strain evidence="1 2">HKI456</strain>
    </source>
</reference>
<dbReference type="SUPFAM" id="SSF102588">
    <property type="entry name" value="LmbE-like"/>
    <property type="match status" value="1"/>
</dbReference>
<gene>
    <name evidence="1" type="ORF">B0O95_11183</name>
</gene>
<dbReference type="RefSeq" id="WP_104078027.1">
    <property type="nucleotide sequence ID" value="NZ_CP062178.1"/>
</dbReference>
<sequence length="230" mass="25892">MSERWLVISPHLDDAVFGCGRLLAQTPGSIVATVFAGIPPRAMPTPPWDRDAGFDSAYEAVQARRAEDRHALSILRAEPHWLDFLDDQYECALPDDALLDALRSLLDAHAQMGVLAPAGLLHRDHLRVQHAMLALLGEQPTTRRWFFYEDALYRRKEGLMEQRLAHWKAQGWTAQPAALVDEDATDGSVLAKAEAVRAYRSQVALFRPDTLLDLERAECYWRLQRVPAAS</sequence>
<evidence type="ECO:0000313" key="2">
    <source>
        <dbReference type="Proteomes" id="UP000243096"/>
    </source>
</evidence>
<keyword evidence="2" id="KW-1185">Reference proteome</keyword>
<dbReference type="AlphaFoldDB" id="A0A2P5K8H5"/>
<dbReference type="Gene3D" id="3.40.50.10320">
    <property type="entry name" value="LmbE-like"/>
    <property type="match status" value="1"/>
</dbReference>
<dbReference type="Pfam" id="PF02585">
    <property type="entry name" value="PIG-L"/>
    <property type="match status" value="1"/>
</dbReference>
<dbReference type="EMBL" id="PRDW01000011">
    <property type="protein sequence ID" value="PPB83023.1"/>
    <property type="molecule type" value="Genomic_DNA"/>
</dbReference>